<gene>
    <name evidence="15" type="ORF">PsYK624_026160</name>
</gene>
<keyword evidence="6" id="KW-0812">Transmembrane</keyword>
<keyword evidence="9 14" id="KW-0560">Oxidoreductase</keyword>
<dbReference type="CDD" id="cd11065">
    <property type="entry name" value="CYP64-like"/>
    <property type="match status" value="1"/>
</dbReference>
<dbReference type="InterPro" id="IPR017972">
    <property type="entry name" value="Cyt_P450_CS"/>
</dbReference>
<evidence type="ECO:0000256" key="6">
    <source>
        <dbReference type="ARBA" id="ARBA00022692"/>
    </source>
</evidence>
<sequence length="505" mass="56715">MFSLSRYLDIALAVVAVVLVKAVIARRRQRAPYPPGPKGLPIIGNVLQMPKEQEWVTFARWGEQYGDIVYLELLGQPMVILNSAKDAVALLDKRGTIYSDRPVLTMGGELVGWKESVSLLPYGARFREYRKFMAKAIGSKAQVERYLPLVERETVRLLQRMLDHPKDVSSNLRKTAAAIILTFSHGYRIREEGDPLFKVVHEAVEQFFKAATPGAFLVDVFPSLRYLPSWFPGTSFKAKAKRWNETLQKMVDVPHEFVKEQMAINAEIPSFTSELLKTETLEGDKEHNIKWAAASLYSGGSDTTVAAIHTFILTMMLFPDAQRRAQAEIDSVVGNERLPTFADRSSMPFVEAVYKESLRWHSLGPLGLPHMLKEDDIYKGYLLPRGSIVIPNIGKFLHDPEMYPNPDVFDPTRFLEADGRLAAHDPRDFIFGFGRRICPGLHLADASVWAACAMILAVFDIDKPKGVDVALTYTSGTLSRPQFECSIQPRSAKARDLITASEERA</sequence>
<evidence type="ECO:0000256" key="7">
    <source>
        <dbReference type="ARBA" id="ARBA00022723"/>
    </source>
</evidence>
<dbReference type="InterPro" id="IPR036396">
    <property type="entry name" value="Cyt_P450_sf"/>
</dbReference>
<dbReference type="PROSITE" id="PS00086">
    <property type="entry name" value="CYTOCHROME_P450"/>
    <property type="match status" value="1"/>
</dbReference>
<evidence type="ECO:0000313" key="15">
    <source>
        <dbReference type="EMBL" id="GJE86536.1"/>
    </source>
</evidence>
<dbReference type="AlphaFoldDB" id="A0A9P3G1J5"/>
<keyword evidence="5 13" id="KW-0349">Heme</keyword>
<dbReference type="GO" id="GO:0005506">
    <property type="term" value="F:iron ion binding"/>
    <property type="evidence" value="ECO:0007669"/>
    <property type="project" value="InterPro"/>
</dbReference>
<dbReference type="PANTHER" id="PTHR46300">
    <property type="entry name" value="P450, PUTATIVE (EUROFUNG)-RELATED-RELATED"/>
    <property type="match status" value="1"/>
</dbReference>
<evidence type="ECO:0000256" key="11">
    <source>
        <dbReference type="ARBA" id="ARBA00023033"/>
    </source>
</evidence>
<evidence type="ECO:0000256" key="14">
    <source>
        <dbReference type="RuleBase" id="RU000461"/>
    </source>
</evidence>
<dbReference type="OrthoDB" id="2789670at2759"/>
<dbReference type="InterPro" id="IPR001128">
    <property type="entry name" value="Cyt_P450"/>
</dbReference>
<evidence type="ECO:0000256" key="4">
    <source>
        <dbReference type="ARBA" id="ARBA00010617"/>
    </source>
</evidence>
<comment type="pathway">
    <text evidence="3">Secondary metabolite biosynthesis.</text>
</comment>
<keyword evidence="7 13" id="KW-0479">Metal-binding</keyword>
<dbReference type="GO" id="GO:0016705">
    <property type="term" value="F:oxidoreductase activity, acting on paired donors, with incorporation or reduction of molecular oxygen"/>
    <property type="evidence" value="ECO:0007669"/>
    <property type="project" value="InterPro"/>
</dbReference>
<protein>
    <submittedName>
        <fullName evidence="15">Cytochrome P450</fullName>
    </submittedName>
</protein>
<evidence type="ECO:0000256" key="5">
    <source>
        <dbReference type="ARBA" id="ARBA00022617"/>
    </source>
</evidence>
<dbReference type="EMBL" id="BPQB01000004">
    <property type="protein sequence ID" value="GJE86536.1"/>
    <property type="molecule type" value="Genomic_DNA"/>
</dbReference>
<evidence type="ECO:0000256" key="2">
    <source>
        <dbReference type="ARBA" id="ARBA00004167"/>
    </source>
</evidence>
<accession>A0A9P3G1J5</accession>
<dbReference type="Gene3D" id="1.10.630.10">
    <property type="entry name" value="Cytochrome P450"/>
    <property type="match status" value="1"/>
</dbReference>
<evidence type="ECO:0000256" key="10">
    <source>
        <dbReference type="ARBA" id="ARBA00023004"/>
    </source>
</evidence>
<comment type="subcellular location">
    <subcellularLocation>
        <location evidence="2">Membrane</location>
        <topology evidence="2">Single-pass membrane protein</topology>
    </subcellularLocation>
</comment>
<evidence type="ECO:0000256" key="3">
    <source>
        <dbReference type="ARBA" id="ARBA00005179"/>
    </source>
</evidence>
<dbReference type="GO" id="GO:0020037">
    <property type="term" value="F:heme binding"/>
    <property type="evidence" value="ECO:0007669"/>
    <property type="project" value="InterPro"/>
</dbReference>
<proteinExistence type="inferred from homology"/>
<dbReference type="PRINTS" id="PR00463">
    <property type="entry name" value="EP450I"/>
</dbReference>
<evidence type="ECO:0000256" key="13">
    <source>
        <dbReference type="PIRSR" id="PIRSR602401-1"/>
    </source>
</evidence>
<keyword evidence="16" id="KW-1185">Reference proteome</keyword>
<evidence type="ECO:0000313" key="16">
    <source>
        <dbReference type="Proteomes" id="UP000703269"/>
    </source>
</evidence>
<dbReference type="PANTHER" id="PTHR46300:SF7">
    <property type="entry name" value="P450, PUTATIVE (EUROFUNG)-RELATED"/>
    <property type="match status" value="1"/>
</dbReference>
<dbReference type="Proteomes" id="UP000703269">
    <property type="component" value="Unassembled WGS sequence"/>
</dbReference>
<feature type="binding site" description="axial binding residue" evidence="13">
    <location>
        <position position="438"/>
    </location>
    <ligand>
        <name>heme</name>
        <dbReference type="ChEBI" id="CHEBI:30413"/>
    </ligand>
    <ligandPart>
        <name>Fe</name>
        <dbReference type="ChEBI" id="CHEBI:18248"/>
    </ligandPart>
</feature>
<reference evidence="15 16" key="1">
    <citation type="submission" date="2021-08" db="EMBL/GenBank/DDBJ databases">
        <title>Draft Genome Sequence of Phanerochaete sordida strain YK-624.</title>
        <authorList>
            <person name="Mori T."/>
            <person name="Dohra H."/>
            <person name="Suzuki T."/>
            <person name="Kawagishi H."/>
            <person name="Hirai H."/>
        </authorList>
    </citation>
    <scope>NUCLEOTIDE SEQUENCE [LARGE SCALE GENOMIC DNA]</scope>
    <source>
        <strain evidence="15 16">YK-624</strain>
    </source>
</reference>
<dbReference type="Pfam" id="PF00067">
    <property type="entry name" value="p450"/>
    <property type="match status" value="1"/>
</dbReference>
<comment type="caution">
    <text evidence="15">The sequence shown here is derived from an EMBL/GenBank/DDBJ whole genome shotgun (WGS) entry which is preliminary data.</text>
</comment>
<keyword evidence="11 14" id="KW-0503">Monooxygenase</keyword>
<dbReference type="InterPro" id="IPR050364">
    <property type="entry name" value="Cytochrome_P450_fung"/>
</dbReference>
<keyword evidence="8" id="KW-1133">Transmembrane helix</keyword>
<dbReference type="InterPro" id="IPR002401">
    <property type="entry name" value="Cyt_P450_E_grp-I"/>
</dbReference>
<organism evidence="15 16">
    <name type="scientific">Phanerochaete sordida</name>
    <dbReference type="NCBI Taxonomy" id="48140"/>
    <lineage>
        <taxon>Eukaryota</taxon>
        <taxon>Fungi</taxon>
        <taxon>Dikarya</taxon>
        <taxon>Basidiomycota</taxon>
        <taxon>Agaricomycotina</taxon>
        <taxon>Agaricomycetes</taxon>
        <taxon>Polyporales</taxon>
        <taxon>Phanerochaetaceae</taxon>
        <taxon>Phanerochaete</taxon>
    </lineage>
</organism>
<dbReference type="GO" id="GO:0016020">
    <property type="term" value="C:membrane"/>
    <property type="evidence" value="ECO:0007669"/>
    <property type="project" value="UniProtKB-SubCell"/>
</dbReference>
<comment type="similarity">
    <text evidence="4 14">Belongs to the cytochrome P450 family.</text>
</comment>
<evidence type="ECO:0000256" key="8">
    <source>
        <dbReference type="ARBA" id="ARBA00022989"/>
    </source>
</evidence>
<evidence type="ECO:0000256" key="9">
    <source>
        <dbReference type="ARBA" id="ARBA00023002"/>
    </source>
</evidence>
<comment type="cofactor">
    <cofactor evidence="1 13">
        <name>heme</name>
        <dbReference type="ChEBI" id="CHEBI:30413"/>
    </cofactor>
</comment>
<keyword evidence="12" id="KW-0472">Membrane</keyword>
<evidence type="ECO:0000256" key="1">
    <source>
        <dbReference type="ARBA" id="ARBA00001971"/>
    </source>
</evidence>
<name>A0A9P3G1J5_9APHY</name>
<dbReference type="GO" id="GO:0004497">
    <property type="term" value="F:monooxygenase activity"/>
    <property type="evidence" value="ECO:0007669"/>
    <property type="project" value="UniProtKB-KW"/>
</dbReference>
<keyword evidence="10 13" id="KW-0408">Iron</keyword>
<evidence type="ECO:0000256" key="12">
    <source>
        <dbReference type="ARBA" id="ARBA00023136"/>
    </source>
</evidence>
<dbReference type="SUPFAM" id="SSF48264">
    <property type="entry name" value="Cytochrome P450"/>
    <property type="match status" value="1"/>
</dbReference>